<dbReference type="Gene3D" id="3.40.50.150">
    <property type="entry name" value="Vaccinia Virus protein VP39"/>
    <property type="match status" value="1"/>
</dbReference>
<dbReference type="HAMAP" id="MF_03223">
    <property type="entry name" value="Methyltr_EFM7"/>
    <property type="match status" value="1"/>
</dbReference>
<dbReference type="GO" id="GO:0071885">
    <property type="term" value="F:N-terminal protein N-methyltransferase activity"/>
    <property type="evidence" value="ECO:0007669"/>
    <property type="project" value="UniProtKB-UniRule"/>
</dbReference>
<dbReference type="InterPro" id="IPR019410">
    <property type="entry name" value="Methyltransf_16"/>
</dbReference>
<reference evidence="6" key="1">
    <citation type="journal article" date="2020" name="Stud. Mycol.">
        <title>101 Dothideomycetes genomes: a test case for predicting lifestyles and emergence of pathogens.</title>
        <authorList>
            <person name="Haridas S."/>
            <person name="Albert R."/>
            <person name="Binder M."/>
            <person name="Bloem J."/>
            <person name="Labutti K."/>
            <person name="Salamov A."/>
            <person name="Andreopoulos B."/>
            <person name="Baker S."/>
            <person name="Barry K."/>
            <person name="Bills G."/>
            <person name="Bluhm B."/>
            <person name="Cannon C."/>
            <person name="Castanera R."/>
            <person name="Culley D."/>
            <person name="Daum C."/>
            <person name="Ezra D."/>
            <person name="Gonzalez J."/>
            <person name="Henrissat B."/>
            <person name="Kuo A."/>
            <person name="Liang C."/>
            <person name="Lipzen A."/>
            <person name="Lutzoni F."/>
            <person name="Magnuson J."/>
            <person name="Mondo S."/>
            <person name="Nolan M."/>
            <person name="Ohm R."/>
            <person name="Pangilinan J."/>
            <person name="Park H.-J."/>
            <person name="Ramirez L."/>
            <person name="Alfaro M."/>
            <person name="Sun H."/>
            <person name="Tritt A."/>
            <person name="Yoshinaga Y."/>
            <person name="Zwiers L.-H."/>
            <person name="Turgeon B."/>
            <person name="Goodwin S."/>
            <person name="Spatafora J."/>
            <person name="Crous P."/>
            <person name="Grigoriev I."/>
        </authorList>
    </citation>
    <scope>NUCLEOTIDE SEQUENCE</scope>
    <source>
        <strain evidence="6">CBS 110217</strain>
    </source>
</reference>
<accession>A0A9P4LLL5</accession>
<comment type="subcellular location">
    <subcellularLocation>
        <location evidence="5">Cytoplasm</location>
    </subcellularLocation>
</comment>
<protein>
    <recommendedName>
        <fullName evidence="5">Protein N-terminal and lysine N-methyltransferase EFM7</fullName>
        <ecNumber evidence="5">2.1.1.-</ecNumber>
    </recommendedName>
    <alternativeName>
        <fullName evidence="5">Elongation factor methyltransferase 7</fullName>
    </alternativeName>
</protein>
<sequence length="268" mass="29741">MISEADEEGIDLFQEPADFYEPEKQPSFASHKLLSGQEITVRLVGHNPLWGHHLWNAGRTTSTYLESHAATLLHSRTVLELGAGAGLPSLVCALSGASTVVVTDYPDADLIDNLRWNIENCGLLPSTTTAIGHGHGRGSEKNIVAEGYLWGAPIDEVIKHLPSSSDSSGFDVLILADLLFNHSEHAKLIETVQLTLKKAAESRAYVFFTPYRPWLLEKDLAFFDLAREAGFVVEKTFEKVMDKVMFEEDPGDELLRRTVYGYELGWPK</sequence>
<dbReference type="SUPFAM" id="SSF53335">
    <property type="entry name" value="S-adenosyl-L-methionine-dependent methyltransferases"/>
    <property type="match status" value="1"/>
</dbReference>
<feature type="binding site" evidence="5">
    <location>
        <begin position="82"/>
        <end position="84"/>
    </location>
    <ligand>
        <name>S-adenosyl-L-methionine</name>
        <dbReference type="ChEBI" id="CHEBI:59789"/>
    </ligand>
</feature>
<evidence type="ECO:0000313" key="6">
    <source>
        <dbReference type="EMBL" id="KAF2028787.1"/>
    </source>
</evidence>
<feature type="binding site" evidence="5">
    <location>
        <position position="150"/>
    </location>
    <ligand>
        <name>S-adenosyl-L-methionine</name>
        <dbReference type="ChEBI" id="CHEBI:59789"/>
    </ligand>
</feature>
<feature type="binding site" evidence="5">
    <location>
        <position position="55"/>
    </location>
    <ligand>
        <name>S-adenosyl-L-methionine</name>
        <dbReference type="ChEBI" id="CHEBI:59789"/>
    </ligand>
</feature>
<feature type="binding site" evidence="5">
    <location>
        <position position="176"/>
    </location>
    <ligand>
        <name>S-adenosyl-L-methionine</name>
        <dbReference type="ChEBI" id="CHEBI:59789"/>
    </ligand>
</feature>
<dbReference type="AlphaFoldDB" id="A0A9P4LLL5"/>
<proteinExistence type="inferred from homology"/>
<evidence type="ECO:0000256" key="3">
    <source>
        <dbReference type="ARBA" id="ARBA00022679"/>
    </source>
</evidence>
<organism evidence="6 7">
    <name type="scientific">Setomelanomma holmii</name>
    <dbReference type="NCBI Taxonomy" id="210430"/>
    <lineage>
        <taxon>Eukaryota</taxon>
        <taxon>Fungi</taxon>
        <taxon>Dikarya</taxon>
        <taxon>Ascomycota</taxon>
        <taxon>Pezizomycotina</taxon>
        <taxon>Dothideomycetes</taxon>
        <taxon>Pleosporomycetidae</taxon>
        <taxon>Pleosporales</taxon>
        <taxon>Pleosporineae</taxon>
        <taxon>Phaeosphaeriaceae</taxon>
        <taxon>Setomelanomma</taxon>
    </lineage>
</organism>
<dbReference type="GO" id="GO:0005737">
    <property type="term" value="C:cytoplasm"/>
    <property type="evidence" value="ECO:0007669"/>
    <property type="project" value="UniProtKB-SubCell"/>
</dbReference>
<gene>
    <name evidence="5" type="primary">EFM7</name>
    <name evidence="6" type="ORF">EK21DRAFT_68863</name>
</gene>
<evidence type="ECO:0000256" key="2">
    <source>
        <dbReference type="ARBA" id="ARBA00022603"/>
    </source>
</evidence>
<dbReference type="GO" id="GO:0032259">
    <property type="term" value="P:methylation"/>
    <property type="evidence" value="ECO:0007669"/>
    <property type="project" value="UniProtKB-KW"/>
</dbReference>
<keyword evidence="3 5" id="KW-0808">Transferase</keyword>
<keyword evidence="7" id="KW-1185">Reference proteome</keyword>
<dbReference type="InterPro" id="IPR029063">
    <property type="entry name" value="SAM-dependent_MTases_sf"/>
</dbReference>
<dbReference type="PANTHER" id="PTHR14614">
    <property type="entry name" value="HEPATOCELLULAR CARCINOMA-ASSOCIATED ANTIGEN"/>
    <property type="match status" value="1"/>
</dbReference>
<dbReference type="OrthoDB" id="46564at2759"/>
<comment type="caution">
    <text evidence="6">The sequence shown here is derived from an EMBL/GenBank/DDBJ whole genome shotgun (WGS) entry which is preliminary data.</text>
</comment>
<dbReference type="EMBL" id="ML978208">
    <property type="protein sequence ID" value="KAF2028787.1"/>
    <property type="molecule type" value="Genomic_DNA"/>
</dbReference>
<keyword evidence="2 5" id="KW-0489">Methyltransferase</keyword>
<comment type="function">
    <text evidence="5">S-adenosyl-L-methionine-dependent protein methyltransferase that trimethylates the N-terminal glycine 'Gly-2' of elongation factor 1-alpha, before also catalyzing the mono- and dimethylation of 'Lys-3'.</text>
</comment>
<comment type="similarity">
    <text evidence="5">Belongs to the class I-like SAM-binding methyltransferase superfamily. EFM7 family.</text>
</comment>
<dbReference type="Pfam" id="PF10294">
    <property type="entry name" value="Methyltransf_16"/>
    <property type="match status" value="1"/>
</dbReference>
<dbReference type="PANTHER" id="PTHR14614:SF10">
    <property type="entry name" value="PROTEIN N-TERMINAL AND LYSINE N-METHYLTRANSFERASE EFM7"/>
    <property type="match status" value="1"/>
</dbReference>
<keyword evidence="1 5" id="KW-0963">Cytoplasm</keyword>
<name>A0A9P4LLL5_9PLEO</name>
<evidence type="ECO:0000256" key="5">
    <source>
        <dbReference type="HAMAP-Rule" id="MF_03223"/>
    </source>
</evidence>
<dbReference type="Proteomes" id="UP000799777">
    <property type="component" value="Unassembled WGS sequence"/>
</dbReference>
<evidence type="ECO:0000256" key="1">
    <source>
        <dbReference type="ARBA" id="ARBA00022490"/>
    </source>
</evidence>
<keyword evidence="4 5" id="KW-0949">S-adenosyl-L-methionine</keyword>
<dbReference type="EC" id="2.1.1.-" evidence="5"/>
<evidence type="ECO:0000313" key="7">
    <source>
        <dbReference type="Proteomes" id="UP000799777"/>
    </source>
</evidence>
<feature type="binding site" evidence="5">
    <location>
        <position position="104"/>
    </location>
    <ligand>
        <name>S-adenosyl-L-methionine</name>
        <dbReference type="ChEBI" id="CHEBI:59789"/>
    </ligand>
</feature>
<dbReference type="InterPro" id="IPR025784">
    <property type="entry name" value="EFM7"/>
</dbReference>
<dbReference type="PROSITE" id="PS51560">
    <property type="entry name" value="SAM_MT_NNT1"/>
    <property type="match status" value="1"/>
</dbReference>
<dbReference type="GO" id="GO:0016279">
    <property type="term" value="F:protein-lysine N-methyltransferase activity"/>
    <property type="evidence" value="ECO:0007669"/>
    <property type="project" value="UniProtKB-UniRule"/>
</dbReference>
<evidence type="ECO:0000256" key="4">
    <source>
        <dbReference type="ARBA" id="ARBA00022691"/>
    </source>
</evidence>